<organism evidence="2 3">
    <name type="scientific">Portunus trituberculatus</name>
    <name type="common">Swimming crab</name>
    <name type="synonym">Neptunus trituberculatus</name>
    <dbReference type="NCBI Taxonomy" id="210409"/>
    <lineage>
        <taxon>Eukaryota</taxon>
        <taxon>Metazoa</taxon>
        <taxon>Ecdysozoa</taxon>
        <taxon>Arthropoda</taxon>
        <taxon>Crustacea</taxon>
        <taxon>Multicrustacea</taxon>
        <taxon>Malacostraca</taxon>
        <taxon>Eumalacostraca</taxon>
        <taxon>Eucarida</taxon>
        <taxon>Decapoda</taxon>
        <taxon>Pleocyemata</taxon>
        <taxon>Brachyura</taxon>
        <taxon>Eubrachyura</taxon>
        <taxon>Portunoidea</taxon>
        <taxon>Portunidae</taxon>
        <taxon>Portuninae</taxon>
        <taxon>Portunus</taxon>
    </lineage>
</organism>
<feature type="region of interest" description="Disordered" evidence="1">
    <location>
        <begin position="75"/>
        <end position="96"/>
    </location>
</feature>
<dbReference type="EMBL" id="VSRR010040362">
    <property type="protein sequence ID" value="MPC75096.1"/>
    <property type="molecule type" value="Genomic_DNA"/>
</dbReference>
<proteinExistence type="predicted"/>
<evidence type="ECO:0000313" key="3">
    <source>
        <dbReference type="Proteomes" id="UP000324222"/>
    </source>
</evidence>
<dbReference type="AlphaFoldDB" id="A0A5B7HZG5"/>
<reference evidence="2 3" key="1">
    <citation type="submission" date="2019-05" db="EMBL/GenBank/DDBJ databases">
        <title>Another draft genome of Portunus trituberculatus and its Hox gene families provides insights of decapod evolution.</title>
        <authorList>
            <person name="Jeong J.-H."/>
            <person name="Song I."/>
            <person name="Kim S."/>
            <person name="Choi T."/>
            <person name="Kim D."/>
            <person name="Ryu S."/>
            <person name="Kim W."/>
        </authorList>
    </citation>
    <scope>NUCLEOTIDE SEQUENCE [LARGE SCALE GENOMIC DNA]</scope>
    <source>
        <tissue evidence="2">Muscle</tissue>
    </source>
</reference>
<gene>
    <name evidence="2" type="ORF">E2C01_069481</name>
</gene>
<name>A0A5B7HZG5_PORTR</name>
<keyword evidence="3" id="KW-1185">Reference proteome</keyword>
<sequence>MMRWRLKAVVVDGAGSGSVWMATVHILELTVERRVFVLEWRVTYVTLEGSIDSLAVGGRRTVSSGRKVRQVWRGVHLPPAEGERDTNGRKSGRSFLESDCPAKPLYGGRMVLIHPKSTLTEADPP</sequence>
<dbReference type="Proteomes" id="UP000324222">
    <property type="component" value="Unassembled WGS sequence"/>
</dbReference>
<evidence type="ECO:0000313" key="2">
    <source>
        <dbReference type="EMBL" id="MPC75096.1"/>
    </source>
</evidence>
<protein>
    <submittedName>
        <fullName evidence="2">Uncharacterized protein</fullName>
    </submittedName>
</protein>
<accession>A0A5B7HZG5</accession>
<evidence type="ECO:0000256" key="1">
    <source>
        <dbReference type="SAM" id="MobiDB-lite"/>
    </source>
</evidence>
<comment type="caution">
    <text evidence="2">The sequence shown here is derived from an EMBL/GenBank/DDBJ whole genome shotgun (WGS) entry which is preliminary data.</text>
</comment>